<feature type="region of interest" description="Disordered" evidence="3">
    <location>
        <begin position="1"/>
        <end position="26"/>
    </location>
</feature>
<protein>
    <recommendedName>
        <fullName evidence="5">Peptidase S1 domain-containing protein</fullName>
    </recommendedName>
</protein>
<dbReference type="PROSITE" id="PS50240">
    <property type="entry name" value="TRYPSIN_DOM"/>
    <property type="match status" value="1"/>
</dbReference>
<dbReference type="PANTHER" id="PTHR24256">
    <property type="entry name" value="TRYPTASE-RELATED"/>
    <property type="match status" value="1"/>
</dbReference>
<keyword evidence="7" id="KW-1185">Reference proteome</keyword>
<reference evidence="6" key="1">
    <citation type="submission" date="2021-06" db="EMBL/GenBank/DDBJ databases">
        <authorList>
            <person name="Hodson N. C."/>
            <person name="Mongue J. A."/>
            <person name="Jaron S. K."/>
        </authorList>
    </citation>
    <scope>NUCLEOTIDE SEQUENCE</scope>
</reference>
<dbReference type="OrthoDB" id="6605387at2759"/>
<proteinExistence type="inferred from homology"/>
<dbReference type="Proteomes" id="UP000708208">
    <property type="component" value="Unassembled WGS sequence"/>
</dbReference>
<keyword evidence="4" id="KW-0812">Transmembrane</keyword>
<dbReference type="InterPro" id="IPR018114">
    <property type="entry name" value="TRYPSIN_HIS"/>
</dbReference>
<keyword evidence="4" id="KW-0472">Membrane</keyword>
<accession>A0A8J2KHY3</accession>
<dbReference type="InterPro" id="IPR051487">
    <property type="entry name" value="Ser/Thr_Proteases_Immune/Dev"/>
</dbReference>
<dbReference type="AlphaFoldDB" id="A0A8J2KHY3"/>
<evidence type="ECO:0000256" key="3">
    <source>
        <dbReference type="SAM" id="MobiDB-lite"/>
    </source>
</evidence>
<keyword evidence="4" id="KW-1133">Transmembrane helix</keyword>
<evidence type="ECO:0000259" key="5">
    <source>
        <dbReference type="PROSITE" id="PS50240"/>
    </source>
</evidence>
<dbReference type="InterPro" id="IPR001254">
    <property type="entry name" value="Trypsin_dom"/>
</dbReference>
<gene>
    <name evidence="6" type="ORF">AFUS01_LOCUS25730</name>
</gene>
<dbReference type="EMBL" id="CAJVCH010333614">
    <property type="protein sequence ID" value="CAG7815025.1"/>
    <property type="molecule type" value="Genomic_DNA"/>
</dbReference>
<evidence type="ECO:0000256" key="1">
    <source>
        <dbReference type="ARBA" id="ARBA00023157"/>
    </source>
</evidence>
<sequence>MAREEIPLSSNNISSESVNNNRRNRRNETSSCGIRRVSQVASSFYFWAILIFVLVASAVLYTCISWNPAVEPTSNCDDFISENFFLRENIPIDSDSYNYCEETLPLFEQCGHPMTDSYVFRRRKKRVAGGTVVSNRTYYPWMASLLQLPTNDSTGQHLISHNCGATVISKRYLLTAAHCLICNSFENIEVELRNGVRMNVMEILIHPDYERDCSSEEQTSRENDIALVRLDEEIQDVEPICLPLRGCYSLNETDIRFQSGMVAGYGITSNGSEEAANDLHHVSLDRASFRLCAKTYNRNGTILIRRESTICAQGTNGADFCRGDSGSPLFISVNSRSVQIGIASFGSSNCGDGSPSVFTGISYNLLRWIQNETSLEQSYGCVY</sequence>
<feature type="transmembrane region" description="Helical" evidence="4">
    <location>
        <begin position="44"/>
        <end position="67"/>
    </location>
</feature>
<dbReference type="CDD" id="cd00190">
    <property type="entry name" value="Tryp_SPc"/>
    <property type="match status" value="1"/>
</dbReference>
<dbReference type="GO" id="GO:0004252">
    <property type="term" value="F:serine-type endopeptidase activity"/>
    <property type="evidence" value="ECO:0007669"/>
    <property type="project" value="InterPro"/>
</dbReference>
<dbReference type="GO" id="GO:0006508">
    <property type="term" value="P:proteolysis"/>
    <property type="evidence" value="ECO:0007669"/>
    <property type="project" value="InterPro"/>
</dbReference>
<dbReference type="PROSITE" id="PS00134">
    <property type="entry name" value="TRYPSIN_HIS"/>
    <property type="match status" value="1"/>
</dbReference>
<feature type="domain" description="Peptidase S1" evidence="5">
    <location>
        <begin position="127"/>
        <end position="374"/>
    </location>
</feature>
<evidence type="ECO:0000313" key="6">
    <source>
        <dbReference type="EMBL" id="CAG7815025.1"/>
    </source>
</evidence>
<evidence type="ECO:0000256" key="4">
    <source>
        <dbReference type="SAM" id="Phobius"/>
    </source>
</evidence>
<evidence type="ECO:0000313" key="7">
    <source>
        <dbReference type="Proteomes" id="UP000708208"/>
    </source>
</evidence>
<comment type="caution">
    <text evidence="6">The sequence shown here is derived from an EMBL/GenBank/DDBJ whole genome shotgun (WGS) entry which is preliminary data.</text>
</comment>
<organism evidence="6 7">
    <name type="scientific">Allacma fusca</name>
    <dbReference type="NCBI Taxonomy" id="39272"/>
    <lineage>
        <taxon>Eukaryota</taxon>
        <taxon>Metazoa</taxon>
        <taxon>Ecdysozoa</taxon>
        <taxon>Arthropoda</taxon>
        <taxon>Hexapoda</taxon>
        <taxon>Collembola</taxon>
        <taxon>Symphypleona</taxon>
        <taxon>Sminthuridae</taxon>
        <taxon>Allacma</taxon>
    </lineage>
</organism>
<feature type="compositionally biased region" description="Low complexity" evidence="3">
    <location>
        <begin position="9"/>
        <end position="21"/>
    </location>
</feature>
<evidence type="ECO:0000256" key="2">
    <source>
        <dbReference type="ARBA" id="ARBA00024195"/>
    </source>
</evidence>
<comment type="similarity">
    <text evidence="2">Belongs to the peptidase S1 family. CLIP subfamily.</text>
</comment>
<name>A0A8J2KHY3_9HEXA</name>
<dbReference type="SMART" id="SM00020">
    <property type="entry name" value="Tryp_SPc"/>
    <property type="match status" value="1"/>
</dbReference>
<keyword evidence="1" id="KW-1015">Disulfide bond</keyword>
<dbReference type="Pfam" id="PF00089">
    <property type="entry name" value="Trypsin"/>
    <property type="match status" value="1"/>
</dbReference>